<reference evidence="2 3" key="1">
    <citation type="submission" date="2022-04" db="EMBL/GenBank/DDBJ databases">
        <title>Genome diversity in the genus Frankia.</title>
        <authorList>
            <person name="Carlos-Shanley C."/>
            <person name="Hahn D."/>
        </authorList>
    </citation>
    <scope>NUCLEOTIDE SEQUENCE [LARGE SCALE GENOMIC DNA]</scope>
    <source>
        <strain evidence="2 3">Ag45/Mut15</strain>
    </source>
</reference>
<accession>A0ABT0K612</accession>
<evidence type="ECO:0000313" key="2">
    <source>
        <dbReference type="EMBL" id="MCK9878748.1"/>
    </source>
</evidence>
<sequence>MKAPERVPTLGFPRPTPRPAWRAGWLAAGPPMGPVATRRSSAGGPPAT</sequence>
<dbReference type="EMBL" id="JALKFT010000043">
    <property type="protein sequence ID" value="MCK9878748.1"/>
    <property type="molecule type" value="Genomic_DNA"/>
</dbReference>
<organism evidence="2 3">
    <name type="scientific">Frankia umida</name>
    <dbReference type="NCBI Taxonomy" id="573489"/>
    <lineage>
        <taxon>Bacteria</taxon>
        <taxon>Bacillati</taxon>
        <taxon>Actinomycetota</taxon>
        <taxon>Actinomycetes</taxon>
        <taxon>Frankiales</taxon>
        <taxon>Frankiaceae</taxon>
        <taxon>Frankia</taxon>
    </lineage>
</organism>
<dbReference type="RefSeq" id="WP_248826825.1">
    <property type="nucleotide sequence ID" value="NZ_JALKFT010000043.1"/>
</dbReference>
<dbReference type="Proteomes" id="UP001201873">
    <property type="component" value="Unassembled WGS sequence"/>
</dbReference>
<evidence type="ECO:0000313" key="3">
    <source>
        <dbReference type="Proteomes" id="UP001201873"/>
    </source>
</evidence>
<name>A0ABT0K612_9ACTN</name>
<gene>
    <name evidence="2" type="ORF">MXD59_23800</name>
</gene>
<feature type="region of interest" description="Disordered" evidence="1">
    <location>
        <begin position="1"/>
        <end position="48"/>
    </location>
</feature>
<comment type="caution">
    <text evidence="2">The sequence shown here is derived from an EMBL/GenBank/DDBJ whole genome shotgun (WGS) entry which is preliminary data.</text>
</comment>
<protein>
    <submittedName>
        <fullName evidence="2">Uncharacterized protein</fullName>
    </submittedName>
</protein>
<keyword evidence="3" id="KW-1185">Reference proteome</keyword>
<evidence type="ECO:0000256" key="1">
    <source>
        <dbReference type="SAM" id="MobiDB-lite"/>
    </source>
</evidence>
<proteinExistence type="predicted"/>